<accession>A0AAD7AM98</accession>
<reference evidence="1" key="1">
    <citation type="submission" date="2023-03" db="EMBL/GenBank/DDBJ databases">
        <title>Massive genome expansion in bonnet fungi (Mycena s.s.) driven by repeated elements and novel gene families across ecological guilds.</title>
        <authorList>
            <consortium name="Lawrence Berkeley National Laboratory"/>
            <person name="Harder C.B."/>
            <person name="Miyauchi S."/>
            <person name="Viragh M."/>
            <person name="Kuo A."/>
            <person name="Thoen E."/>
            <person name="Andreopoulos B."/>
            <person name="Lu D."/>
            <person name="Skrede I."/>
            <person name="Drula E."/>
            <person name="Henrissat B."/>
            <person name="Morin E."/>
            <person name="Kohler A."/>
            <person name="Barry K."/>
            <person name="LaButti K."/>
            <person name="Morin E."/>
            <person name="Salamov A."/>
            <person name="Lipzen A."/>
            <person name="Mereny Z."/>
            <person name="Hegedus B."/>
            <person name="Baldrian P."/>
            <person name="Stursova M."/>
            <person name="Weitz H."/>
            <person name="Taylor A."/>
            <person name="Grigoriev I.V."/>
            <person name="Nagy L.G."/>
            <person name="Martin F."/>
            <person name="Kauserud H."/>
        </authorList>
    </citation>
    <scope>NUCLEOTIDE SEQUENCE</scope>
    <source>
        <strain evidence="1">CBHHK002</strain>
    </source>
</reference>
<proteinExistence type="predicted"/>
<comment type="caution">
    <text evidence="1">The sequence shown here is derived from an EMBL/GenBank/DDBJ whole genome shotgun (WGS) entry which is preliminary data.</text>
</comment>
<name>A0AAD7AM98_9AGAR</name>
<organism evidence="1 2">
    <name type="scientific">Mycena albidolilacea</name>
    <dbReference type="NCBI Taxonomy" id="1033008"/>
    <lineage>
        <taxon>Eukaryota</taxon>
        <taxon>Fungi</taxon>
        <taxon>Dikarya</taxon>
        <taxon>Basidiomycota</taxon>
        <taxon>Agaricomycotina</taxon>
        <taxon>Agaricomycetes</taxon>
        <taxon>Agaricomycetidae</taxon>
        <taxon>Agaricales</taxon>
        <taxon>Marasmiineae</taxon>
        <taxon>Mycenaceae</taxon>
        <taxon>Mycena</taxon>
    </lineage>
</organism>
<gene>
    <name evidence="1" type="ORF">DFH08DRAFT_799740</name>
</gene>
<dbReference type="Proteomes" id="UP001218218">
    <property type="component" value="Unassembled WGS sequence"/>
</dbReference>
<evidence type="ECO:0000313" key="1">
    <source>
        <dbReference type="EMBL" id="KAJ7362720.1"/>
    </source>
</evidence>
<dbReference type="AlphaFoldDB" id="A0AAD7AM98"/>
<evidence type="ECO:0000313" key="2">
    <source>
        <dbReference type="Proteomes" id="UP001218218"/>
    </source>
</evidence>
<sequence>MQAPAAPPPPPSPFVGPHILHTSQGRTALPQFSSPVHYVGVAVVWTRPSSLLPHPHHNMDLDTTVSLARVHLALYYYTCTSSSADRLHVDSVRMVDDLEQRGAPQTKCNVLAIALGVLICSNPSTFALFLHHLSPILIPLVFQTLSHTADLGPEQFPEIHVRDLYGIDLRRHHRQCSILFWDEIDWSRINNCS</sequence>
<keyword evidence="2" id="KW-1185">Reference proteome</keyword>
<protein>
    <submittedName>
        <fullName evidence="1">Uncharacterized protein</fullName>
    </submittedName>
</protein>
<dbReference type="EMBL" id="JARIHO010000004">
    <property type="protein sequence ID" value="KAJ7362720.1"/>
    <property type="molecule type" value="Genomic_DNA"/>
</dbReference>